<keyword evidence="2" id="KW-0378">Hydrolase</keyword>
<proteinExistence type="inferred from homology"/>
<dbReference type="Gene3D" id="2.60.120.260">
    <property type="entry name" value="Galactose-binding domain-like"/>
    <property type="match status" value="3"/>
</dbReference>
<dbReference type="Gene3D" id="3.20.20.80">
    <property type="entry name" value="Glycosidases"/>
    <property type="match status" value="1"/>
</dbReference>
<comment type="similarity">
    <text evidence="1">Belongs to the glycosyl hydrolase 2 family.</text>
</comment>
<dbReference type="Pfam" id="PF18368">
    <property type="entry name" value="Ig_GlcNase"/>
    <property type="match status" value="1"/>
</dbReference>
<keyword evidence="8" id="KW-1185">Reference proteome</keyword>
<organism evidence="7 8">
    <name type="scientific">Paractinoplanes atraurantiacus</name>
    <dbReference type="NCBI Taxonomy" id="1036182"/>
    <lineage>
        <taxon>Bacteria</taxon>
        <taxon>Bacillati</taxon>
        <taxon>Actinomycetota</taxon>
        <taxon>Actinomycetes</taxon>
        <taxon>Micromonosporales</taxon>
        <taxon>Micromonosporaceae</taxon>
        <taxon>Paractinoplanes</taxon>
    </lineage>
</organism>
<dbReference type="InterPro" id="IPR017853">
    <property type="entry name" value="GH"/>
</dbReference>
<dbReference type="PROSITE" id="PS50022">
    <property type="entry name" value="FA58C_3"/>
    <property type="match status" value="3"/>
</dbReference>
<dbReference type="Pfam" id="PF00703">
    <property type="entry name" value="Glyco_hydro_2"/>
    <property type="match status" value="1"/>
</dbReference>
<name>A0A285II59_9ACTN</name>
<accession>A0A285II59</accession>
<gene>
    <name evidence="7" type="ORF">SAMN05421748_108182</name>
</gene>
<dbReference type="GO" id="GO:0004553">
    <property type="term" value="F:hydrolase activity, hydrolyzing O-glycosyl compounds"/>
    <property type="evidence" value="ECO:0007669"/>
    <property type="project" value="InterPro"/>
</dbReference>
<dbReference type="InterPro" id="IPR006102">
    <property type="entry name" value="Ig-like_GH2"/>
</dbReference>
<dbReference type="GO" id="GO:0005975">
    <property type="term" value="P:carbohydrate metabolic process"/>
    <property type="evidence" value="ECO:0007669"/>
    <property type="project" value="InterPro"/>
</dbReference>
<keyword evidence="3" id="KW-0326">Glycosidase</keyword>
<evidence type="ECO:0000259" key="6">
    <source>
        <dbReference type="PROSITE" id="PS50022"/>
    </source>
</evidence>
<dbReference type="Proteomes" id="UP000219612">
    <property type="component" value="Unassembled WGS sequence"/>
</dbReference>
<dbReference type="InterPro" id="IPR008979">
    <property type="entry name" value="Galactose-bd-like_sf"/>
</dbReference>
<dbReference type="InterPro" id="IPR013783">
    <property type="entry name" value="Ig-like_fold"/>
</dbReference>
<feature type="domain" description="F5/8 type C" evidence="6">
    <location>
        <begin position="32"/>
        <end position="196"/>
    </location>
</feature>
<dbReference type="InterPro" id="IPR006311">
    <property type="entry name" value="TAT_signal"/>
</dbReference>
<dbReference type="InterPro" id="IPR000421">
    <property type="entry name" value="FA58C"/>
</dbReference>
<dbReference type="SUPFAM" id="SSF49785">
    <property type="entry name" value="Galactose-binding domain-like"/>
    <property type="match status" value="4"/>
</dbReference>
<dbReference type="PANTHER" id="PTHR43536:SF1">
    <property type="entry name" value="MANNOSYLGLYCOPROTEIN ENDO-BETA-MANNOSIDASE"/>
    <property type="match status" value="1"/>
</dbReference>
<evidence type="ECO:0000313" key="7">
    <source>
        <dbReference type="EMBL" id="SNY47659.1"/>
    </source>
</evidence>
<dbReference type="Pfam" id="PF00754">
    <property type="entry name" value="F5_F8_type_C"/>
    <property type="match status" value="2"/>
</dbReference>
<sequence>MVDSPSVSRRALLGAGGGLLASVALPMGAARAASSGPGAATTELALHRPVTASSTAYAPAQPSFVVDRLPQAGVRGSGWRAGGSDPQWIAVDLQAVCEISSVTLTFEATLADGPFDGNYGEADGDEILSSAATAYKVETSLDGKSWAVAHETAEGAGGVQQIALAAPVRARHVRLTVLKQHNTNPAGLNGFQVYGRPLGPRPRALGWTDWAGGNTRPAPALSVAKDGTVPLESGWALTIDDFADSDLRDWVPATVPGTVLASLVEQGHLPDPVGGFENLHVPEALSRHEWWYRRDLKLPRGFDASRRVWLEFDGVNHAATTWVNGVEVGTVTHPFARATFDITAALKGHTQHTVKVKISPMPHPGTPGDKSLNSWTFLGGGSIFKDSPTYLAVSGWDWMPAVRDRASGIWNHVRLRSTGDIVIGDLRVVTKVPDTRTAEITVTVPVRNVAATATTVTLKASLGVTKTVTVPAGASTDVTLGTVRVRDPKLWWPNGYGEPHLHDLTVTATVGRAVSDTRKIRYGIREFSYESHLPVVISPATKPPLNFQDGKASQTVTFDRQHKRYVRIQAGARATGWGVSMWSLSVADGDGADLALNKTATASSARDGTSPAAVVDGDTGTRWSSEYRDNEWIQVDLGAAADFDRVTILWEQAFALNYRVQVADGENGPWTDVKAVDNETPPGNTGRQVVAVPGASGRYVRVQAGKRATDWGVSMWTLSVLAGGTDLARGKTATASTSDSSNPPGNATDGNPRTRWASDSADNQWIQVDLGAVTTFDQVQIDWEQAYARDFVIQASDDGSAFRDVKAVDNRATELKISVNGVPVFCRGGNWGWDELLRRTQPHLLREAVAMHRDMNFTMIRNWIGSSTREELFAACDEYGILVWNDFWEAGPFIEESATYDAIVADTIRRYRHHPSIAVWCGANEQFPPAAIDAGLRKAVAELDPEIVYVPSSNAGIVSGSGPWHWIDPVTYPDPNIYKNGTLGFHTEIGMPVVPHPETMRNLAGDQPAWPISEVWGYHDWALIGNQRVGGYQQAIEDRLGVASSLEEFTARAQFVNYENHRAMFEAWNSSLFDNASGLLLWMSHPAWYSTVWQTYDYDLDVNGAYYGARKSCAPRHVQADPGTWRVRAVNHTPQPLTNVTVTARAYDLSGRPLGAAQKQTLSVAASATTPAFTVSAPQGQPLHLVRLEMRTAKGELLSENTYWRYTKPSDMRALSSMSRTRLDVRTTSAGGGVTATVTNRGQAVAALIRVALRDCKGERVLPAEYTDNYFWLLPGETRKVGITWPSRLGRPRGLKVTAEAYNS</sequence>
<feature type="domain" description="F5/8 type C" evidence="6">
    <location>
        <begin position="579"/>
        <end position="723"/>
    </location>
</feature>
<evidence type="ECO:0000256" key="2">
    <source>
        <dbReference type="ARBA" id="ARBA00022801"/>
    </source>
</evidence>
<dbReference type="PANTHER" id="PTHR43536">
    <property type="entry name" value="MANNOSYLGLYCOPROTEIN ENDO-BETA-MANNOSIDASE"/>
    <property type="match status" value="1"/>
</dbReference>
<evidence type="ECO:0000256" key="1">
    <source>
        <dbReference type="ARBA" id="ARBA00007401"/>
    </source>
</evidence>
<dbReference type="InterPro" id="IPR043534">
    <property type="entry name" value="EBDG/EBM"/>
</dbReference>
<dbReference type="SUPFAM" id="SSF51445">
    <property type="entry name" value="(Trans)glycosidases"/>
    <property type="match status" value="1"/>
</dbReference>
<protein>
    <submittedName>
        <fullName evidence="7">F5/8 type C domain-containing protein</fullName>
    </submittedName>
</protein>
<feature type="domain" description="F5/8 type C" evidence="6">
    <location>
        <begin position="732"/>
        <end position="805"/>
    </location>
</feature>
<dbReference type="PROSITE" id="PS51318">
    <property type="entry name" value="TAT"/>
    <property type="match status" value="1"/>
</dbReference>
<dbReference type="InterPro" id="IPR036156">
    <property type="entry name" value="Beta-gal/glucu_dom_sf"/>
</dbReference>
<feature type="chain" id="PRO_5012040965" evidence="5">
    <location>
        <begin position="33"/>
        <end position="1304"/>
    </location>
</feature>
<evidence type="ECO:0000313" key="8">
    <source>
        <dbReference type="Proteomes" id="UP000219612"/>
    </source>
</evidence>
<dbReference type="Gene3D" id="2.60.40.10">
    <property type="entry name" value="Immunoglobulins"/>
    <property type="match status" value="2"/>
</dbReference>
<dbReference type="InterPro" id="IPR054593">
    <property type="entry name" value="Beta-mannosidase-like_N2"/>
</dbReference>
<feature type="compositionally biased region" description="Polar residues" evidence="4">
    <location>
        <begin position="733"/>
        <end position="751"/>
    </location>
</feature>
<feature type="signal peptide" evidence="5">
    <location>
        <begin position="1"/>
        <end position="32"/>
    </location>
</feature>
<feature type="region of interest" description="Disordered" evidence="4">
    <location>
        <begin position="731"/>
        <end position="757"/>
    </location>
</feature>
<dbReference type="SUPFAM" id="SSF49303">
    <property type="entry name" value="beta-Galactosidase/glucuronidase domain"/>
    <property type="match status" value="3"/>
</dbReference>
<keyword evidence="5" id="KW-0732">Signal</keyword>
<dbReference type="Pfam" id="PF22666">
    <property type="entry name" value="Glyco_hydro_2_N2"/>
    <property type="match status" value="1"/>
</dbReference>
<dbReference type="Pfam" id="PF22633">
    <property type="entry name" value="F5_F8_type_C_2"/>
    <property type="match status" value="1"/>
</dbReference>
<evidence type="ECO:0000256" key="4">
    <source>
        <dbReference type="SAM" id="MobiDB-lite"/>
    </source>
</evidence>
<dbReference type="EMBL" id="OBDY01000008">
    <property type="protein sequence ID" value="SNY47659.1"/>
    <property type="molecule type" value="Genomic_DNA"/>
</dbReference>
<evidence type="ECO:0000256" key="3">
    <source>
        <dbReference type="ARBA" id="ARBA00023295"/>
    </source>
</evidence>
<evidence type="ECO:0000256" key="5">
    <source>
        <dbReference type="SAM" id="SignalP"/>
    </source>
</evidence>
<dbReference type="InterPro" id="IPR041351">
    <property type="entry name" value="Ig_GlcNase"/>
</dbReference>
<dbReference type="OrthoDB" id="9758603at2"/>
<reference evidence="7 8" key="1">
    <citation type="submission" date="2017-09" db="EMBL/GenBank/DDBJ databases">
        <authorList>
            <person name="Ehlers B."/>
            <person name="Leendertz F.H."/>
        </authorList>
    </citation>
    <scope>NUCLEOTIDE SEQUENCE [LARGE SCALE GENOMIC DNA]</scope>
    <source>
        <strain evidence="7 8">CGMCC 4.6857</strain>
    </source>
</reference>